<dbReference type="PANTHER" id="PTHR12599:SF0">
    <property type="entry name" value="PTERIN-4-ALPHA-CARBINOLAMINE DEHYDRATASE"/>
    <property type="match status" value="1"/>
</dbReference>
<protein>
    <recommendedName>
        <fullName evidence="3">4a-hydroxytetrahydrobiopterin dehydratase</fullName>
        <ecNumber evidence="3">4.2.1.96</ecNumber>
    </recommendedName>
</protein>
<dbReference type="GO" id="GO:0008124">
    <property type="term" value="F:4-alpha-hydroxytetrahydrobiopterin dehydratase activity"/>
    <property type="evidence" value="ECO:0007669"/>
    <property type="project" value="UniProtKB-EC"/>
</dbReference>
<dbReference type="InterPro" id="IPR036428">
    <property type="entry name" value="PCD_sf"/>
</dbReference>
<comment type="catalytic activity">
    <reaction evidence="1">
        <text>(4aS,6R)-4a-hydroxy-L-erythro-5,6,7,8-tetrahydrobiopterin = (6R)-L-erythro-6,7-dihydrobiopterin + H2O</text>
        <dbReference type="Rhea" id="RHEA:11920"/>
        <dbReference type="ChEBI" id="CHEBI:15377"/>
        <dbReference type="ChEBI" id="CHEBI:15642"/>
        <dbReference type="ChEBI" id="CHEBI:43120"/>
        <dbReference type="EC" id="4.2.1.96"/>
    </reaction>
</comment>
<dbReference type="RefSeq" id="WP_330974825.1">
    <property type="nucleotide sequence ID" value="NZ_JAZGLY010000004.1"/>
</dbReference>
<evidence type="ECO:0000313" key="6">
    <source>
        <dbReference type="Proteomes" id="UP001357452"/>
    </source>
</evidence>
<accession>A0ABU7RHD5</accession>
<keyword evidence="6" id="KW-1185">Reference proteome</keyword>
<name>A0ABU7RHD5_9BACT</name>
<dbReference type="EC" id="4.2.1.96" evidence="3"/>
<dbReference type="EMBL" id="JAZGLY010000004">
    <property type="protein sequence ID" value="MEE6187417.1"/>
    <property type="molecule type" value="Genomic_DNA"/>
</dbReference>
<evidence type="ECO:0000256" key="2">
    <source>
        <dbReference type="ARBA" id="ARBA00006472"/>
    </source>
</evidence>
<dbReference type="Pfam" id="PF01329">
    <property type="entry name" value="Pterin_4a"/>
    <property type="match status" value="1"/>
</dbReference>
<dbReference type="InterPro" id="IPR001533">
    <property type="entry name" value="Pterin_deHydtase"/>
</dbReference>
<evidence type="ECO:0000313" key="5">
    <source>
        <dbReference type="EMBL" id="MEE6187417.1"/>
    </source>
</evidence>
<organism evidence="5 6">
    <name type="scientific">Niabella digestorum</name>
    <dbReference type="NCBI Taxonomy" id="3117701"/>
    <lineage>
        <taxon>Bacteria</taxon>
        <taxon>Pseudomonadati</taxon>
        <taxon>Bacteroidota</taxon>
        <taxon>Chitinophagia</taxon>
        <taxon>Chitinophagales</taxon>
        <taxon>Chitinophagaceae</taxon>
        <taxon>Niabella</taxon>
    </lineage>
</organism>
<proteinExistence type="inferred from homology"/>
<evidence type="ECO:0000256" key="4">
    <source>
        <dbReference type="ARBA" id="ARBA00023239"/>
    </source>
</evidence>
<sequence length="76" mass="9132">MWQEQNNKLFKKFTFKTFSEAFAFMTRVALEAEKMNHHPEWKNVYNTVEIWLSTHDAGDIITEKDRLLAEKIDQLQ</sequence>
<reference evidence="5 6" key="1">
    <citation type="submission" date="2024-01" db="EMBL/GenBank/DDBJ databases">
        <title>Niabella digestum sp. nov., isolated from waste digestion system.</title>
        <authorList>
            <person name="Zhang L."/>
        </authorList>
    </citation>
    <scope>NUCLEOTIDE SEQUENCE [LARGE SCALE GENOMIC DNA]</scope>
    <source>
        <strain evidence="5 6">A18</strain>
    </source>
</reference>
<dbReference type="PANTHER" id="PTHR12599">
    <property type="entry name" value="PTERIN-4-ALPHA-CARBINOLAMINE DEHYDRATASE"/>
    <property type="match status" value="1"/>
</dbReference>
<comment type="similarity">
    <text evidence="2">Belongs to the pterin-4-alpha-carbinolamine dehydratase family.</text>
</comment>
<gene>
    <name evidence="5" type="ORF">V2H41_09040</name>
</gene>
<dbReference type="Gene3D" id="3.30.1360.20">
    <property type="entry name" value="Transcriptional coactivator/pterin dehydratase"/>
    <property type="match status" value="1"/>
</dbReference>
<dbReference type="SUPFAM" id="SSF55248">
    <property type="entry name" value="PCD-like"/>
    <property type="match status" value="1"/>
</dbReference>
<dbReference type="Proteomes" id="UP001357452">
    <property type="component" value="Unassembled WGS sequence"/>
</dbReference>
<comment type="caution">
    <text evidence="5">The sequence shown here is derived from an EMBL/GenBank/DDBJ whole genome shotgun (WGS) entry which is preliminary data.</text>
</comment>
<keyword evidence="4 5" id="KW-0456">Lyase</keyword>
<evidence type="ECO:0000256" key="3">
    <source>
        <dbReference type="ARBA" id="ARBA00013252"/>
    </source>
</evidence>
<evidence type="ECO:0000256" key="1">
    <source>
        <dbReference type="ARBA" id="ARBA00001554"/>
    </source>
</evidence>